<name>A0A9P3LIA9_9APHY</name>
<comment type="caution">
    <text evidence="1">The sequence shown here is derived from an EMBL/GenBank/DDBJ whole genome shotgun (WGS) entry which is preliminary data.</text>
</comment>
<dbReference type="Proteomes" id="UP000703269">
    <property type="component" value="Unassembled WGS sequence"/>
</dbReference>
<evidence type="ECO:0000313" key="1">
    <source>
        <dbReference type="EMBL" id="GJE95484.1"/>
    </source>
</evidence>
<protein>
    <submittedName>
        <fullName evidence="1">Uncharacterized protein</fullName>
    </submittedName>
</protein>
<dbReference type="OrthoDB" id="3245765at2759"/>
<dbReference type="EMBL" id="BPQB01000049">
    <property type="protein sequence ID" value="GJE95484.1"/>
    <property type="molecule type" value="Genomic_DNA"/>
</dbReference>
<accession>A0A9P3LIA9</accession>
<reference evidence="1 2" key="1">
    <citation type="submission" date="2021-08" db="EMBL/GenBank/DDBJ databases">
        <title>Draft Genome Sequence of Phanerochaete sordida strain YK-624.</title>
        <authorList>
            <person name="Mori T."/>
            <person name="Dohra H."/>
            <person name="Suzuki T."/>
            <person name="Kawagishi H."/>
            <person name="Hirai H."/>
        </authorList>
    </citation>
    <scope>NUCLEOTIDE SEQUENCE [LARGE SCALE GENOMIC DNA]</scope>
    <source>
        <strain evidence="1 2">YK-624</strain>
    </source>
</reference>
<organism evidence="1 2">
    <name type="scientific">Phanerochaete sordida</name>
    <dbReference type="NCBI Taxonomy" id="48140"/>
    <lineage>
        <taxon>Eukaryota</taxon>
        <taxon>Fungi</taxon>
        <taxon>Dikarya</taxon>
        <taxon>Basidiomycota</taxon>
        <taxon>Agaricomycotina</taxon>
        <taxon>Agaricomycetes</taxon>
        <taxon>Polyporales</taxon>
        <taxon>Phanerochaetaceae</taxon>
        <taxon>Phanerochaete</taxon>
    </lineage>
</organism>
<gene>
    <name evidence="1" type="ORF">PsYK624_116690</name>
</gene>
<proteinExistence type="predicted"/>
<evidence type="ECO:0000313" key="2">
    <source>
        <dbReference type="Proteomes" id="UP000703269"/>
    </source>
</evidence>
<dbReference type="AlphaFoldDB" id="A0A9P3LIA9"/>
<sequence>MDRIPPEILRRIPPLLDRGNVARLMRAGSRRLYTARLGRSMHHTRDGGFIHDVCSTSFPTPGREEPSNIPLDGGPSPPAWPRLLADTLPSPQSSSRLVAIKTDDAGDIISLARCRRLEAVYVTAWLDSAQRAALLHALGDSASAVARLQLSLTAASLDDALAAFRTLATRFARLLVLCVQLDLGPGWAERPLAWGTVHAALAQMGAAVRGLHHLHTLSVTLFPEPMPSPAENRRAIQLLGEHCDTLRHVEVRWMRRDGDEYREVALGSELLRGQWTYSQSLAT</sequence>
<keyword evidence="2" id="KW-1185">Reference proteome</keyword>